<evidence type="ECO:0000313" key="3">
    <source>
        <dbReference type="Proteomes" id="UP000240854"/>
    </source>
</evidence>
<organism evidence="2 3">
    <name type="scientific">Pseudomonas phage vB_PaeS_C1</name>
    <dbReference type="NCBI Taxonomy" id="2099649"/>
    <lineage>
        <taxon>Viruses</taxon>
        <taxon>Duplodnaviria</taxon>
        <taxon>Heunggongvirae</taxon>
        <taxon>Uroviricota</taxon>
        <taxon>Caudoviricetes</taxon>
        <taxon>Jondennisvirinae</taxon>
        <taxon>Septimatrevirus</taxon>
        <taxon>Septimatrevirus C1</taxon>
        <taxon>Septimatrevirus sv73</taxon>
    </lineage>
</organism>
<keyword evidence="3" id="KW-1185">Reference proteome</keyword>
<name>A0A2P1CB27_9CAUD</name>
<sequence length="814" mass="88510">MWIAIVFVVAFLLMAALMPKPNVENARAAKLGDFQFPRSKYGDPMPLVWGTVRQKSPITAWFGDFRPVPIRKKMKTGLFSSKKVTVGYKNYLGIDCILCLGPGVRLRKFWAGTYLVWEGNLTSSGDIYINKPNLFGGEDERGGLQGTISFYDGRFNPPQDSYLVSKIGPNVPAYNGFARALFKAFYIGTGTTPEPFSFEIQRITSGLHATYSIMPNGLDVNPMEIVYDAMTQKWGRFGNLESEIDMPSFTACAQTLYNEGLGMSLIVQSAITGKDLLEEVMRVADGVLYQDPATAKIVAKLVRQDYTISELLVLDESSVKELRNFQKTTWENTFNQCRVTFKNRASSYDDSVAITQDFANINFQNRVKSTEVSTPGVTDATVASKIAVRQLSILNVPLYKCDLTVNRKAQNLRPGSVFVLNWSPFGISNMVMRVTKIDFGELTSNQIKLSCVQDRFSSSTLTFAPPEGSGWTPISTEPTPVTTRLIFTPPAFLTGYDDSETPASFDSAGRLYLAAVAPGSTSISYDAMTAPDNFSSSPILSLESAPYNGGGVLLNAYASTVASETRNDTSGSLVVTGVSQASIEGLQQYTTLDQARDGSAFLLINNELFVYVGFVDNGGGQITFPNVYRGVLDTTPGNHAANDRVWFISGTDGLLPELVSVGTTRYVKLLDTTSGGKLDISLAPSFSGSLTNRAGLPLPPQYLTLAESRTPSPQVGATSIAVAWRNRSRADTLLRVYDDTANTREAGTETRVRWRVGGGGYTTVTTAGSSVDLNVTGLYGTLEVIVDSFITANSKYSTYSDSLTMTLTAPPPPP</sequence>
<accession>A0A2P1CB27</accession>
<gene>
    <name evidence="2" type="ORF">vBPaeSC1_23</name>
</gene>
<dbReference type="EMBL" id="MG897800">
    <property type="protein sequence ID" value="AVJ48095.1"/>
    <property type="molecule type" value="Genomic_DNA"/>
</dbReference>
<dbReference type="InterPro" id="IPR032876">
    <property type="entry name" value="J_dom"/>
</dbReference>
<proteinExistence type="predicted"/>
<feature type="domain" description="Tip attachment protein J" evidence="1">
    <location>
        <begin position="272"/>
        <end position="437"/>
    </location>
</feature>
<evidence type="ECO:0000259" key="1">
    <source>
        <dbReference type="Pfam" id="PF13550"/>
    </source>
</evidence>
<dbReference type="Proteomes" id="UP000240854">
    <property type="component" value="Segment"/>
</dbReference>
<reference evidence="3" key="1">
    <citation type="submission" date="2018-01" db="EMBL/GenBank/DDBJ databases">
        <authorList>
            <person name="Qu K."/>
        </authorList>
    </citation>
    <scope>NUCLEOTIDE SEQUENCE [LARGE SCALE GENOMIC DNA]</scope>
</reference>
<dbReference type="Pfam" id="PF13550">
    <property type="entry name" value="Phage-tail_3"/>
    <property type="match status" value="1"/>
</dbReference>
<evidence type="ECO:0000313" key="2">
    <source>
        <dbReference type="EMBL" id="AVJ48095.1"/>
    </source>
</evidence>
<protein>
    <submittedName>
        <fullName evidence="2">Central tail hub</fullName>
    </submittedName>
</protein>